<keyword evidence="2" id="KW-0812">Transmembrane</keyword>
<feature type="transmembrane region" description="Helical" evidence="2">
    <location>
        <begin position="240"/>
        <end position="267"/>
    </location>
</feature>
<organism evidence="3 4">
    <name type="scientific">Aspergillus saccharolyticus JOP 1030-1</name>
    <dbReference type="NCBI Taxonomy" id="1450539"/>
    <lineage>
        <taxon>Eukaryota</taxon>
        <taxon>Fungi</taxon>
        <taxon>Dikarya</taxon>
        <taxon>Ascomycota</taxon>
        <taxon>Pezizomycotina</taxon>
        <taxon>Eurotiomycetes</taxon>
        <taxon>Eurotiomycetidae</taxon>
        <taxon>Eurotiales</taxon>
        <taxon>Aspergillaceae</taxon>
        <taxon>Aspergillus</taxon>
        <taxon>Aspergillus subgen. Circumdati</taxon>
    </lineage>
</organism>
<dbReference type="Proteomes" id="UP000248349">
    <property type="component" value="Unassembled WGS sequence"/>
</dbReference>
<keyword evidence="4" id="KW-1185">Reference proteome</keyword>
<dbReference type="RefSeq" id="XP_025434415.1">
    <property type="nucleotide sequence ID" value="XM_025579488.1"/>
</dbReference>
<feature type="compositionally biased region" description="Polar residues" evidence="1">
    <location>
        <begin position="330"/>
        <end position="345"/>
    </location>
</feature>
<dbReference type="GO" id="GO:0016020">
    <property type="term" value="C:membrane"/>
    <property type="evidence" value="ECO:0007669"/>
    <property type="project" value="TreeGrafter"/>
</dbReference>
<evidence type="ECO:0000313" key="4">
    <source>
        <dbReference type="Proteomes" id="UP000248349"/>
    </source>
</evidence>
<sequence length="436" mass="48683">MVLFGLATGPLRLFNANGRSMFRYELSDQSRDPAQSHVQGLGDCLQFLQFIFLTSCITLPYPGFFRAIIGQLAWSSLIFRNWPVTHGFAYPGVENGLYATNTTWGLEEMTQLLGGTTISDLWVNAIVNLLFLIVGIVVLVQFPFGFQWAPRIFRRRQAVELSDLQEESLTQFQRTGWSFLRAVLDHFLLPLVTFSTSQSILASWLPAYRTFLAVATVGLISMCLGATVRPKRASAGVLAYSILSLYAAMLVFGFLVPCLISIVLFVLRKMGIAHFDGGNLARTHQAPVVSKGFRNRSTFAAVNKEDFIHGASRASSRSTIDFRAPRPVTPRSSMSHRFSTIQTQSHSEDESVDSSMNSVDLSVLDEDTTTISGDGDYSKREADQYYGRQMVLQAHAGVERTEAVRFTEPDRPLRWPWKAKKKTKGFEVVRPGRPGL</sequence>
<dbReference type="InterPro" id="IPR040241">
    <property type="entry name" value="TRP_Flc/Pkd2-like"/>
</dbReference>
<feature type="transmembrane region" description="Helical" evidence="2">
    <location>
        <begin position="121"/>
        <end position="146"/>
    </location>
</feature>
<dbReference type="PANTHER" id="PTHR31145:SF8">
    <property type="entry name" value="INTEGRAL MEMBRANE PROTEIN (AFU_ORTHOLOGUE AFUA_2G17475)"/>
    <property type="match status" value="1"/>
</dbReference>
<dbReference type="OrthoDB" id="269822at2759"/>
<dbReference type="GO" id="GO:0055085">
    <property type="term" value="P:transmembrane transport"/>
    <property type="evidence" value="ECO:0007669"/>
    <property type="project" value="TreeGrafter"/>
</dbReference>
<dbReference type="EMBL" id="KZ821221">
    <property type="protein sequence ID" value="PYH48433.1"/>
    <property type="molecule type" value="Genomic_DNA"/>
</dbReference>
<dbReference type="STRING" id="1450539.A0A318ZVQ1"/>
<evidence type="ECO:0000256" key="2">
    <source>
        <dbReference type="SAM" id="Phobius"/>
    </source>
</evidence>
<evidence type="ECO:0000313" key="3">
    <source>
        <dbReference type="EMBL" id="PYH48433.1"/>
    </source>
</evidence>
<feature type="transmembrane region" description="Helical" evidence="2">
    <location>
        <begin position="187"/>
        <end position="205"/>
    </location>
</feature>
<dbReference type="PANTHER" id="PTHR31145">
    <property type="entry name" value="INTEGRAL MEMBRANE PROTEIN (AFU_ORTHOLOGUE AFUA_7G01610)"/>
    <property type="match status" value="1"/>
</dbReference>
<evidence type="ECO:0000256" key="1">
    <source>
        <dbReference type="SAM" id="MobiDB-lite"/>
    </source>
</evidence>
<dbReference type="AlphaFoldDB" id="A0A318ZVQ1"/>
<feature type="region of interest" description="Disordered" evidence="1">
    <location>
        <begin position="319"/>
        <end position="356"/>
    </location>
</feature>
<proteinExistence type="predicted"/>
<evidence type="ECO:0008006" key="5">
    <source>
        <dbReference type="Google" id="ProtNLM"/>
    </source>
</evidence>
<feature type="transmembrane region" description="Helical" evidence="2">
    <location>
        <begin position="211"/>
        <end position="228"/>
    </location>
</feature>
<name>A0A318ZVQ1_9EURO</name>
<gene>
    <name evidence="3" type="ORF">BP01DRAFT_420920</name>
</gene>
<dbReference type="GeneID" id="37080717"/>
<protein>
    <recommendedName>
        <fullName evidence="5">TRP C-terminal domain-containing protein</fullName>
    </recommendedName>
</protein>
<reference evidence="3 4" key="1">
    <citation type="submission" date="2016-12" db="EMBL/GenBank/DDBJ databases">
        <title>The genomes of Aspergillus section Nigri reveals drivers in fungal speciation.</title>
        <authorList>
            <consortium name="DOE Joint Genome Institute"/>
            <person name="Vesth T.C."/>
            <person name="Nybo J."/>
            <person name="Theobald S."/>
            <person name="Brandl J."/>
            <person name="Frisvad J.C."/>
            <person name="Nielsen K.F."/>
            <person name="Lyhne E.K."/>
            <person name="Kogle M.E."/>
            <person name="Kuo A."/>
            <person name="Riley R."/>
            <person name="Clum A."/>
            <person name="Nolan M."/>
            <person name="Lipzen A."/>
            <person name="Salamov A."/>
            <person name="Henrissat B."/>
            <person name="Wiebenga A."/>
            <person name="De Vries R.P."/>
            <person name="Grigoriev I.V."/>
            <person name="Mortensen U.H."/>
            <person name="Andersen M.R."/>
            <person name="Baker S.E."/>
        </authorList>
    </citation>
    <scope>NUCLEOTIDE SEQUENCE [LARGE SCALE GENOMIC DNA]</scope>
    <source>
        <strain evidence="3 4">JOP 1030-1</strain>
    </source>
</reference>
<accession>A0A318ZVQ1</accession>
<keyword evidence="2" id="KW-0472">Membrane</keyword>
<keyword evidence="2" id="KW-1133">Transmembrane helix</keyword>